<organism evidence="8 9">
    <name type="scientific">Cohnella phaseoli</name>
    <dbReference type="NCBI Taxonomy" id="456490"/>
    <lineage>
        <taxon>Bacteria</taxon>
        <taxon>Bacillati</taxon>
        <taxon>Bacillota</taxon>
        <taxon>Bacilli</taxon>
        <taxon>Bacillales</taxon>
        <taxon>Paenibacillaceae</taxon>
        <taxon>Cohnella</taxon>
    </lineage>
</organism>
<dbReference type="EC" id="3.2.1.40" evidence="2"/>
<dbReference type="PIRSF" id="PIRSF010631">
    <property type="entry name" value="A-rhamnsds"/>
    <property type="match status" value="1"/>
</dbReference>
<dbReference type="Gene3D" id="2.60.40.10">
    <property type="entry name" value="Immunoglobulins"/>
    <property type="match status" value="1"/>
</dbReference>
<dbReference type="Proteomes" id="UP000256977">
    <property type="component" value="Unassembled WGS sequence"/>
</dbReference>
<protein>
    <recommendedName>
        <fullName evidence="2">alpha-L-rhamnosidase</fullName>
        <ecNumber evidence="2">3.2.1.40</ecNumber>
    </recommendedName>
</protein>
<evidence type="ECO:0000259" key="7">
    <source>
        <dbReference type="Pfam" id="PF17390"/>
    </source>
</evidence>
<evidence type="ECO:0000259" key="5">
    <source>
        <dbReference type="Pfam" id="PF08531"/>
    </source>
</evidence>
<evidence type="ECO:0000259" key="4">
    <source>
        <dbReference type="Pfam" id="PF05592"/>
    </source>
</evidence>
<dbReference type="InterPro" id="IPR012341">
    <property type="entry name" value="6hp_glycosidase-like_sf"/>
</dbReference>
<dbReference type="Pfam" id="PF17389">
    <property type="entry name" value="Bac_rhamnosid6H"/>
    <property type="match status" value="1"/>
</dbReference>
<dbReference type="Pfam" id="PF25788">
    <property type="entry name" value="Ig_Rha78A_N"/>
    <property type="match status" value="1"/>
</dbReference>
<comment type="caution">
    <text evidence="8">The sequence shown here is derived from an EMBL/GenBank/DDBJ whole genome shotgun (WGS) entry which is preliminary data.</text>
</comment>
<evidence type="ECO:0000259" key="6">
    <source>
        <dbReference type="Pfam" id="PF17389"/>
    </source>
</evidence>
<dbReference type="PANTHER" id="PTHR33307">
    <property type="entry name" value="ALPHA-RHAMNOSIDASE (EUROFUNG)"/>
    <property type="match status" value="1"/>
</dbReference>
<proteinExistence type="predicted"/>
<dbReference type="Pfam" id="PF17390">
    <property type="entry name" value="Bac_rhamnosid_C"/>
    <property type="match status" value="1"/>
</dbReference>
<dbReference type="Gene3D" id="2.60.120.260">
    <property type="entry name" value="Galactose-binding domain-like"/>
    <property type="match status" value="2"/>
</dbReference>
<feature type="domain" description="Alpha-L-rhamnosidase C-terminal" evidence="7">
    <location>
        <begin position="779"/>
        <end position="849"/>
    </location>
</feature>
<reference evidence="8 9" key="1">
    <citation type="submission" date="2018-07" db="EMBL/GenBank/DDBJ databases">
        <title>Genomic Encyclopedia of Type Strains, Phase III (KMG-III): the genomes of soil and plant-associated and newly described type strains.</title>
        <authorList>
            <person name="Whitman W."/>
        </authorList>
    </citation>
    <scope>NUCLEOTIDE SEQUENCE [LARGE SCALE GENOMIC DNA]</scope>
    <source>
        <strain evidence="8 9">CECT 7287</strain>
    </source>
</reference>
<dbReference type="RefSeq" id="WP_116061730.1">
    <property type="nucleotide sequence ID" value="NZ_QRDZ01000012.1"/>
</dbReference>
<evidence type="ECO:0000313" key="8">
    <source>
        <dbReference type="EMBL" id="RED76443.1"/>
    </source>
</evidence>
<accession>A0A3D9JQP6</accession>
<dbReference type="GO" id="GO:0030596">
    <property type="term" value="F:alpha-L-rhamnosidase activity"/>
    <property type="evidence" value="ECO:0007669"/>
    <property type="project" value="UniProtKB-EC"/>
</dbReference>
<feature type="domain" description="Alpha-L-rhamnosidase six-hairpin glycosidase" evidence="6">
    <location>
        <begin position="430"/>
        <end position="776"/>
    </location>
</feature>
<dbReference type="Gene3D" id="1.50.10.10">
    <property type="match status" value="1"/>
</dbReference>
<dbReference type="Gene3D" id="2.60.420.10">
    <property type="entry name" value="Maltose phosphorylase, domain 3"/>
    <property type="match status" value="1"/>
</dbReference>
<dbReference type="GO" id="GO:0005975">
    <property type="term" value="P:carbohydrate metabolic process"/>
    <property type="evidence" value="ECO:0007669"/>
    <property type="project" value="InterPro"/>
</dbReference>
<dbReference type="PANTHER" id="PTHR33307:SF6">
    <property type="entry name" value="ALPHA-RHAMNOSIDASE (EUROFUNG)-RELATED"/>
    <property type="match status" value="1"/>
</dbReference>
<dbReference type="EMBL" id="QRDZ01000012">
    <property type="protein sequence ID" value="RED76443.1"/>
    <property type="molecule type" value="Genomic_DNA"/>
</dbReference>
<dbReference type="AlphaFoldDB" id="A0A3D9JQP6"/>
<sequence length="883" mass="99433">MSLRVVHLKTEYVVNPLGLDEKKPRLFWRLDSTERGAAQSAYRVLVASSREALDRHEGDQWDSGKVASSSQIQIEYDGKPLVSEGCYYWKVQVWDGADRPSDWSETAFWTMGLLDRGEWKAGWIGRKTEANVQMQPSPYVRKSFAVEGKIQRATAYATALGLYELRVNGEKVGDLFAPGFTDYDKRVQVQTYDVTRLLTEGDNAVGAVLGDGWYCGTVGFLGDKVYGERPFFLLQIHIELADGTKRIVATDSSWRTNRGPLQYSDMIKGEAYDARLELDGWDRPGFDDSGWEQPDVRPGYNGLLTASIEPPVRITETLKPISVRRTESGSYIYDMGQNMVGWTEVKVRGERGRKVTLSHAEMLNPDGSLYLDNLRVAVQQDHYVLKGEGEESYEPRFTFHGFRYVELIGYPGEADLETIVGKVIHSDTPRTGRLQTNDEMVNKLYSNIVWGQRGNFLSVPTDCPQRDERLGWTGDAQIFARTASYNMDVSRFFTKFMWDMIDAQQPSGAFTDVAPDAGWIRHKMWSTRLNWFAPDNAGWGDAGVVIPWTLYLMYGDTRILDTHYEAMVRWVEYLKANTNELVRPDYANYGDWLSIDADTPKEVLATAYFAYSTKLLSRIAGVLGRTEDEAHYDALFRDIAAAFRRAFVDEEGRIHGETQTVYVLALQFELLEGRVRELAIARLVDNIRARGNRLSTGFLGVGYLLPSLTDNGQLDVAYTLLTQEAFPSWMYSIKHGATTIWERWDGWTEHNGFQTPSMNSFNHYSLGSVGEWMFRYMAGLEADPAQPGFRRAIVRPLPGGRLTEAKAEYESLYGVLSTDWKLSPDGRFRLNVRVPAGATAAVFVPGADVRMDGQPVSGAGMSLAIEIGSGEYVFESHISSTGV</sequence>
<feature type="domain" description="Alpha-L-rhamnosidase concanavalin-like" evidence="4">
    <location>
        <begin position="325"/>
        <end position="425"/>
    </location>
</feature>
<keyword evidence="3" id="KW-0378">Hydrolase</keyword>
<evidence type="ECO:0000256" key="2">
    <source>
        <dbReference type="ARBA" id="ARBA00012652"/>
    </source>
</evidence>
<evidence type="ECO:0000256" key="3">
    <source>
        <dbReference type="ARBA" id="ARBA00022801"/>
    </source>
</evidence>
<dbReference type="InterPro" id="IPR013737">
    <property type="entry name" value="Bac_rhamnosid_N"/>
</dbReference>
<dbReference type="InterPro" id="IPR008928">
    <property type="entry name" value="6-hairpin_glycosidase_sf"/>
</dbReference>
<dbReference type="OrthoDB" id="9761045at2"/>
<comment type="catalytic activity">
    <reaction evidence="1">
        <text>Hydrolysis of terminal non-reducing alpha-L-rhamnose residues in alpha-L-rhamnosides.</text>
        <dbReference type="EC" id="3.2.1.40"/>
    </reaction>
</comment>
<dbReference type="InterPro" id="IPR008902">
    <property type="entry name" value="Rhamnosid_concanavalin"/>
</dbReference>
<name>A0A3D9JQP6_9BACL</name>
<evidence type="ECO:0000256" key="1">
    <source>
        <dbReference type="ARBA" id="ARBA00001445"/>
    </source>
</evidence>
<dbReference type="InterPro" id="IPR035396">
    <property type="entry name" value="Bac_rhamnosid6H"/>
</dbReference>
<dbReference type="InterPro" id="IPR013783">
    <property type="entry name" value="Ig-like_fold"/>
</dbReference>
<dbReference type="InterPro" id="IPR035398">
    <property type="entry name" value="Bac_rhamnosid_C"/>
</dbReference>
<feature type="domain" description="Bacterial alpha-L-rhamnosidase N-terminal" evidence="5">
    <location>
        <begin position="149"/>
        <end position="316"/>
    </location>
</feature>
<dbReference type="Pfam" id="PF08531">
    <property type="entry name" value="Bac_rhamnosid_N"/>
    <property type="match status" value="1"/>
</dbReference>
<keyword evidence="9" id="KW-1185">Reference proteome</keyword>
<gene>
    <name evidence="8" type="ORF">DFP98_112161</name>
</gene>
<dbReference type="Pfam" id="PF05592">
    <property type="entry name" value="Bac_rhamnosid"/>
    <property type="match status" value="1"/>
</dbReference>
<dbReference type="InterPro" id="IPR016007">
    <property type="entry name" value="Alpha_rhamnosid"/>
</dbReference>
<dbReference type="SUPFAM" id="SSF48208">
    <property type="entry name" value="Six-hairpin glycosidases"/>
    <property type="match status" value="1"/>
</dbReference>
<evidence type="ECO:0000313" key="9">
    <source>
        <dbReference type="Proteomes" id="UP000256977"/>
    </source>
</evidence>